<dbReference type="PANTHER" id="PTHR47064">
    <property type="entry name" value="PUTATIVE (AFU_ORTHOLOGUE AFUA_1G08990)-RELATED"/>
    <property type="match status" value="1"/>
</dbReference>
<reference evidence="2 3" key="1">
    <citation type="submission" date="2018-02" db="EMBL/GenBank/DDBJ databases">
        <title>Genome sequence of the basidiomycete white-rot fungus Phlebia centrifuga.</title>
        <authorList>
            <person name="Granchi Z."/>
            <person name="Peng M."/>
            <person name="de Vries R.P."/>
            <person name="Hilden K."/>
            <person name="Makela M.R."/>
            <person name="Grigoriev I."/>
            <person name="Riley R."/>
        </authorList>
    </citation>
    <scope>NUCLEOTIDE SEQUENCE [LARGE SCALE GENOMIC DNA]</scope>
    <source>
        <strain evidence="2 3">FBCC195</strain>
    </source>
</reference>
<accession>A0A2R6RM56</accession>
<dbReference type="SUPFAM" id="SSF63829">
    <property type="entry name" value="Calcium-dependent phosphotriesterase"/>
    <property type="match status" value="1"/>
</dbReference>
<dbReference type="EMBL" id="MLYV02000220">
    <property type="protein sequence ID" value="PSS31106.1"/>
    <property type="molecule type" value="Genomic_DNA"/>
</dbReference>
<protein>
    <recommendedName>
        <fullName evidence="1">SMP-30/Gluconolactonase/LRE-like region domain-containing protein</fullName>
    </recommendedName>
</protein>
<dbReference type="STRING" id="98765.A0A2R6RM56"/>
<dbReference type="Gene3D" id="2.120.10.30">
    <property type="entry name" value="TolB, C-terminal domain"/>
    <property type="match status" value="1"/>
</dbReference>
<evidence type="ECO:0000313" key="3">
    <source>
        <dbReference type="Proteomes" id="UP000186601"/>
    </source>
</evidence>
<dbReference type="Pfam" id="PF08450">
    <property type="entry name" value="SGL"/>
    <property type="match status" value="1"/>
</dbReference>
<name>A0A2R6RM56_9APHY</name>
<dbReference type="InterPro" id="IPR013658">
    <property type="entry name" value="SGL"/>
</dbReference>
<comment type="caution">
    <text evidence="2">The sequence shown here is derived from an EMBL/GenBank/DDBJ whole genome shotgun (WGS) entry which is preliminary data.</text>
</comment>
<gene>
    <name evidence="2" type="ORF">PHLCEN_2v2362</name>
</gene>
<keyword evidence="3" id="KW-1185">Reference proteome</keyword>
<dbReference type="AlphaFoldDB" id="A0A2R6RM56"/>
<sequence>MAALAAWLYYVTAQSNPGVAIPTPLPPQVVLVEPQSFAVLGQNGPFRNSSFTEFFNPTNTTPPFFQVIDPSFFSILGPSPSIRSVASNPGFAFAHEAPIWLPSTDEVTFASNDGGPLGFSDIDHNNQVSKISLKDVETAIQKSGSTTSAVNVTVTKLDLPETIQMTNGGTGPFRSSLLLINSGRGPLPPSLALVNPNPPHNATIILDNFFGRQFNSLNDAKVHHKTGKIFFTDVIYGFLNHFRPAPLIPSQVYRFDPDTSEVRVVADGFDKPNGIAFTKDGNTAYIADTGASGGFLGNNQTEPATIYVFDVDPKTQAFTNRRVFAYVDTGVADGVQLDDNGNVYAGCGDGAHPANIRVLLQVWNSQGTLLGKFFLGTTSANLIFAGKGRLVILAETNIYLAQIAAEGFNLAFP</sequence>
<dbReference type="OrthoDB" id="423498at2759"/>
<evidence type="ECO:0000313" key="2">
    <source>
        <dbReference type="EMBL" id="PSS31106.1"/>
    </source>
</evidence>
<feature type="domain" description="SMP-30/Gluconolactonase/LRE-like region" evidence="1">
    <location>
        <begin position="200"/>
        <end position="388"/>
    </location>
</feature>
<evidence type="ECO:0000259" key="1">
    <source>
        <dbReference type="Pfam" id="PF08450"/>
    </source>
</evidence>
<dbReference type="PANTHER" id="PTHR47064:SF2">
    <property type="entry name" value="SMP-30_GLUCONOLACTONASE_LRE-LIKE REGION DOMAIN-CONTAINING PROTEIN-RELATED"/>
    <property type="match status" value="1"/>
</dbReference>
<dbReference type="Proteomes" id="UP000186601">
    <property type="component" value="Unassembled WGS sequence"/>
</dbReference>
<proteinExistence type="predicted"/>
<dbReference type="InterPro" id="IPR052988">
    <property type="entry name" value="Oryzine_lactonohydrolase"/>
</dbReference>
<organism evidence="2 3">
    <name type="scientific">Hermanssonia centrifuga</name>
    <dbReference type="NCBI Taxonomy" id="98765"/>
    <lineage>
        <taxon>Eukaryota</taxon>
        <taxon>Fungi</taxon>
        <taxon>Dikarya</taxon>
        <taxon>Basidiomycota</taxon>
        <taxon>Agaricomycotina</taxon>
        <taxon>Agaricomycetes</taxon>
        <taxon>Polyporales</taxon>
        <taxon>Meruliaceae</taxon>
        <taxon>Hermanssonia</taxon>
    </lineage>
</organism>
<dbReference type="InterPro" id="IPR011042">
    <property type="entry name" value="6-blade_b-propeller_TolB-like"/>
</dbReference>